<dbReference type="Proteomes" id="UP000282597">
    <property type="component" value="Chromosome"/>
</dbReference>
<dbReference type="KEGG" id="mcys:MCB1EB_1399"/>
<dbReference type="AlphaFoldDB" id="A0A2Z6EVS0"/>
<organism evidence="1 2">
    <name type="scientific">Mycoavidus cysteinexigens</name>
    <dbReference type="NCBI Taxonomy" id="1553431"/>
    <lineage>
        <taxon>Bacteria</taxon>
        <taxon>Pseudomonadati</taxon>
        <taxon>Pseudomonadota</taxon>
        <taxon>Betaproteobacteria</taxon>
        <taxon>Burkholderiales</taxon>
        <taxon>Burkholderiaceae</taxon>
        <taxon>Mycoavidus</taxon>
    </lineage>
</organism>
<keyword evidence="2" id="KW-1185">Reference proteome</keyword>
<accession>A0A2Z6EVS0</accession>
<dbReference type="EMBL" id="AP018150">
    <property type="protein sequence ID" value="BBE09560.1"/>
    <property type="molecule type" value="Genomic_DNA"/>
</dbReference>
<evidence type="ECO:0000313" key="1">
    <source>
        <dbReference type="EMBL" id="BBE09560.1"/>
    </source>
</evidence>
<dbReference type="Pfam" id="PF19476">
    <property type="entry name" value="DUF6013"/>
    <property type="match status" value="1"/>
</dbReference>
<sequence length="180" mass="19852">MKYPITKVAKASCVLAIFALMGMGQLARGQMPKSLDAPIHYTVKVVSKLYGNAQETRLIASGEVDDFTWKTVPPAGAVPIDRQCPDWENVPRDSEHAMLRQTKVRLAPIVGQDGVATIQLSFRAHAPQGTYLYKKKSGQKVRCPKDRVHHQIVRFTLPTNGVSKTIKLTDGTILTVTATR</sequence>
<protein>
    <submittedName>
        <fullName evidence="1">Uncharacterized protein</fullName>
    </submittedName>
</protein>
<evidence type="ECO:0000313" key="2">
    <source>
        <dbReference type="Proteomes" id="UP000282597"/>
    </source>
</evidence>
<proteinExistence type="predicted"/>
<gene>
    <name evidence="1" type="ORF">MCB1EB_1399</name>
</gene>
<dbReference type="RefSeq" id="WP_232034097.1">
    <property type="nucleotide sequence ID" value="NZ_AP018150.1"/>
</dbReference>
<dbReference type="InterPro" id="IPR046055">
    <property type="entry name" value="DUF6013"/>
</dbReference>
<name>A0A2Z6EVS0_9BURK</name>
<reference evidence="1 2" key="1">
    <citation type="journal article" date="2018" name="Microbes Environ.">
        <title>Comparative Genomic Insights into Endofungal Lifestyles of Two Bacterial Endosymbionts, Mycoavidus cysteinexigens and Burkholderia rhizoxinica.</title>
        <authorList>
            <person name="Sharmin D."/>
            <person name="Guo Y."/>
            <person name="Nishizawa T."/>
            <person name="Ohshima S."/>
            <person name="Sato Y."/>
            <person name="Takashima Y."/>
            <person name="Narisawa K."/>
            <person name="Ohta H."/>
        </authorList>
    </citation>
    <scope>NUCLEOTIDE SEQUENCE [LARGE SCALE GENOMIC DNA]</scope>
    <source>
        <strain evidence="1 2">B1-EB</strain>
    </source>
</reference>